<organism evidence="2 3">
    <name type="scientific">Corchorus olitorius</name>
    <dbReference type="NCBI Taxonomy" id="93759"/>
    <lineage>
        <taxon>Eukaryota</taxon>
        <taxon>Viridiplantae</taxon>
        <taxon>Streptophyta</taxon>
        <taxon>Embryophyta</taxon>
        <taxon>Tracheophyta</taxon>
        <taxon>Spermatophyta</taxon>
        <taxon>Magnoliopsida</taxon>
        <taxon>eudicotyledons</taxon>
        <taxon>Gunneridae</taxon>
        <taxon>Pentapetalae</taxon>
        <taxon>rosids</taxon>
        <taxon>malvids</taxon>
        <taxon>Malvales</taxon>
        <taxon>Malvaceae</taxon>
        <taxon>Grewioideae</taxon>
        <taxon>Apeibeae</taxon>
        <taxon>Corchorus</taxon>
    </lineage>
</organism>
<name>A0A1R3GIC9_9ROSI</name>
<reference evidence="3" key="1">
    <citation type="submission" date="2013-09" db="EMBL/GenBank/DDBJ databases">
        <title>Corchorus olitorius genome sequencing.</title>
        <authorList>
            <person name="Alam M."/>
            <person name="Haque M.S."/>
            <person name="Islam M.S."/>
            <person name="Emdad E.M."/>
            <person name="Islam M.M."/>
            <person name="Ahmed B."/>
            <person name="Halim A."/>
            <person name="Hossen Q.M.M."/>
            <person name="Hossain M.Z."/>
            <person name="Ahmed R."/>
            <person name="Khan M.M."/>
            <person name="Islam R."/>
            <person name="Rashid M.M."/>
            <person name="Khan S.A."/>
            <person name="Rahman M.S."/>
            <person name="Alam M."/>
            <person name="Yahiya A.S."/>
            <person name="Khan M.S."/>
            <person name="Azam M.S."/>
            <person name="Haque T."/>
            <person name="Lashkar M.Z.H."/>
            <person name="Akhand A.I."/>
            <person name="Morshed G."/>
            <person name="Roy S."/>
            <person name="Uddin K.S."/>
            <person name="Rabeya T."/>
            <person name="Hossain A.S."/>
            <person name="Chowdhury A."/>
            <person name="Snigdha A.R."/>
            <person name="Mortoza M.S."/>
            <person name="Matin S.A."/>
            <person name="Hoque S.M.E."/>
            <person name="Islam M.K."/>
            <person name="Roy D.K."/>
            <person name="Haider R."/>
            <person name="Moosa M.M."/>
            <person name="Elias S.M."/>
            <person name="Hasan A.M."/>
            <person name="Jahan S."/>
            <person name="Shafiuddin M."/>
            <person name="Mahmood N."/>
            <person name="Shommy N.S."/>
        </authorList>
    </citation>
    <scope>NUCLEOTIDE SEQUENCE [LARGE SCALE GENOMIC DNA]</scope>
    <source>
        <strain evidence="3">cv. O-4</strain>
    </source>
</reference>
<feature type="region of interest" description="Disordered" evidence="1">
    <location>
        <begin position="1"/>
        <end position="20"/>
    </location>
</feature>
<comment type="caution">
    <text evidence="2">The sequence shown here is derived from an EMBL/GenBank/DDBJ whole genome shotgun (WGS) entry which is preliminary data.</text>
</comment>
<protein>
    <submittedName>
        <fullName evidence="2">Uncharacterized protein</fullName>
    </submittedName>
</protein>
<evidence type="ECO:0000313" key="2">
    <source>
        <dbReference type="EMBL" id="OMO57854.1"/>
    </source>
</evidence>
<gene>
    <name evidence="2" type="ORF">COLO4_35023</name>
</gene>
<proteinExistence type="predicted"/>
<evidence type="ECO:0000256" key="1">
    <source>
        <dbReference type="SAM" id="MobiDB-lite"/>
    </source>
</evidence>
<keyword evidence="3" id="KW-1185">Reference proteome</keyword>
<sequence length="37" mass="4192">MSLLDRPLTPSSASANRPRFAPSMWDVELQMNRSKSN</sequence>
<dbReference type="AlphaFoldDB" id="A0A1R3GIC9"/>
<evidence type="ECO:0000313" key="3">
    <source>
        <dbReference type="Proteomes" id="UP000187203"/>
    </source>
</evidence>
<accession>A0A1R3GIC9</accession>
<dbReference type="EMBL" id="AWUE01022481">
    <property type="protein sequence ID" value="OMO57854.1"/>
    <property type="molecule type" value="Genomic_DNA"/>
</dbReference>
<dbReference type="Proteomes" id="UP000187203">
    <property type="component" value="Unassembled WGS sequence"/>
</dbReference>